<feature type="domain" description="N-acetyltransferase" evidence="1">
    <location>
        <begin position="6"/>
        <end position="173"/>
    </location>
</feature>
<dbReference type="RefSeq" id="WP_002983369.1">
    <property type="nucleotide sequence ID" value="NC_004070.1"/>
</dbReference>
<dbReference type="InterPro" id="IPR016181">
    <property type="entry name" value="Acyl_CoA_acyltransferase"/>
</dbReference>
<dbReference type="PROSITE" id="PS51186">
    <property type="entry name" value="GNAT"/>
    <property type="match status" value="1"/>
</dbReference>
<dbReference type="PANTHER" id="PTHR43617">
    <property type="entry name" value="L-AMINO ACID N-ACETYLTRANSFERASE"/>
    <property type="match status" value="1"/>
</dbReference>
<accession>A0A0H2UWB4</accession>
<evidence type="ECO:0000313" key="2">
    <source>
        <dbReference type="EMBL" id="AAM80114.1"/>
    </source>
</evidence>
<sequence>MIQQSLVIEEGVSQDAKAVLSLVTAAAKETDFITGVETILEATPQELSDFLSRSQTSFIDFCLLARLDEKVVGLLNLSGEVLSQGQVEADVFMLVAKTYRGYGIGQLLLEIALDWAEENPYIESLKLDVQARNTKAIYLYKKYGFRIESMRKNDIKSKNGDDLDVYHMRKSVSQ</sequence>
<protein>
    <recommendedName>
        <fullName evidence="1">N-acetyltransferase domain-containing protein</fullName>
    </recommendedName>
</protein>
<dbReference type="EMBL" id="AE014074">
    <property type="protein sequence ID" value="AAM80114.1"/>
    <property type="molecule type" value="Genomic_DNA"/>
</dbReference>
<dbReference type="KEGG" id="spg:SpyM3_1507"/>
<dbReference type="CDD" id="cd04301">
    <property type="entry name" value="NAT_SF"/>
    <property type="match status" value="1"/>
</dbReference>
<evidence type="ECO:0000313" key="3">
    <source>
        <dbReference type="Proteomes" id="UP000000564"/>
    </source>
</evidence>
<dbReference type="InterPro" id="IPR000182">
    <property type="entry name" value="GNAT_dom"/>
</dbReference>
<dbReference type="InterPro" id="IPR050276">
    <property type="entry name" value="MshD_Acetyltransferase"/>
</dbReference>
<dbReference type="PANTHER" id="PTHR43617:SF22">
    <property type="entry name" value="L-AMINO ACID N-ACETYLTRANSFERASE AAAT"/>
    <property type="match status" value="1"/>
</dbReference>
<dbReference type="SUPFAM" id="SSF55729">
    <property type="entry name" value="Acyl-CoA N-acyltransferases (Nat)"/>
    <property type="match status" value="1"/>
</dbReference>
<dbReference type="AlphaFoldDB" id="A0A0H2UWB4"/>
<dbReference type="HOGENOM" id="CLU_013985_19_1_9"/>
<dbReference type="Pfam" id="PF00583">
    <property type="entry name" value="Acetyltransf_1"/>
    <property type="match status" value="1"/>
</dbReference>
<dbReference type="GO" id="GO:0016747">
    <property type="term" value="F:acyltransferase activity, transferring groups other than amino-acyl groups"/>
    <property type="evidence" value="ECO:0007669"/>
    <property type="project" value="InterPro"/>
</dbReference>
<proteinExistence type="predicted"/>
<name>A0A0H2UWB4_STRP3</name>
<evidence type="ECO:0000259" key="1">
    <source>
        <dbReference type="PROSITE" id="PS51186"/>
    </source>
</evidence>
<reference evidence="2 3" key="1">
    <citation type="journal article" date="2002" name="Proc. Natl. Acad. Sci. U.S.A.">
        <title>Genome sequence of a serotype M3 strain of group A Streptococcus: phage-encoded toxins, the high-virulence phenotype, and clone emergence.</title>
        <authorList>
            <person name="Beres S.B."/>
            <person name="Sylva G.L."/>
            <person name="Barbian K.D."/>
            <person name="Lei B."/>
            <person name="Hoff J.S."/>
            <person name="Mammarella N.D."/>
            <person name="Liu M.Y."/>
            <person name="Smoot J.C."/>
            <person name="Porcella S.F."/>
            <person name="Parkins L.D."/>
            <person name="Campbell D.S."/>
            <person name="Smith T.M."/>
            <person name="McCormick J.K."/>
            <person name="Leung D.Y."/>
            <person name="Schlievert P.M."/>
            <person name="Musser J.M."/>
        </authorList>
    </citation>
    <scope>NUCLEOTIDE SEQUENCE [LARGE SCALE GENOMIC DNA]</scope>
    <source>
        <strain evidence="3">ATCC BAA-595 / MGAS315</strain>
    </source>
</reference>
<dbReference type="Gene3D" id="3.40.630.30">
    <property type="match status" value="1"/>
</dbReference>
<organism evidence="2 3">
    <name type="scientific">Streptococcus pyogenes serotype M3 (strain ATCC BAA-595 / MGAS315)</name>
    <dbReference type="NCBI Taxonomy" id="198466"/>
    <lineage>
        <taxon>Bacteria</taxon>
        <taxon>Bacillati</taxon>
        <taxon>Bacillota</taxon>
        <taxon>Bacilli</taxon>
        <taxon>Lactobacillales</taxon>
        <taxon>Streptococcaceae</taxon>
        <taxon>Streptococcus</taxon>
    </lineage>
</organism>
<dbReference type="Proteomes" id="UP000000564">
    <property type="component" value="Chromosome"/>
</dbReference>
<gene>
    <name evidence="2" type="ordered locus">SpyM3_1507</name>
</gene>